<proteinExistence type="predicted"/>
<reference evidence="1" key="1">
    <citation type="submission" date="2022-07" db="EMBL/GenBank/DDBJ databases">
        <title>Bacterial species isolated from the porcine tonsil microbiota.</title>
        <authorList>
            <person name="Oliveira I.M.F."/>
        </authorList>
    </citation>
    <scope>NUCLEOTIDE SEQUENCE</scope>
    <source>
        <strain evidence="1">8QC2O2</strain>
    </source>
</reference>
<sequence length="215" mass="24621">MTEKLNLFQKIADVKANIEGFTKDTKGYNYSYVSGSQVLHSIRNKMEEHNLLFVPHIKNASYQEIEVMVKGQKKPNILVSLDLIYTWIDADNPTDRFEIPFYAIGHQDDASKALGTALTYSERYLLMKQFNIPTDEDDADAKQKRETYAPKARPEQIKDLKDKIKQAVEIGGDDATEQKVMQWLKISDYDTVTEAQINPMIKRLNDLISSKRGGK</sequence>
<dbReference type="EMBL" id="JANILD010000010">
    <property type="protein sequence ID" value="MCQ9304969.1"/>
    <property type="molecule type" value="Genomic_DNA"/>
</dbReference>
<dbReference type="Pfam" id="PF04404">
    <property type="entry name" value="ERF"/>
    <property type="match status" value="1"/>
</dbReference>
<organism evidence="1 2">
    <name type="scientific">Mammaliicoccus sciuri</name>
    <name type="common">Staphylococcus sciuri</name>
    <dbReference type="NCBI Taxonomy" id="1296"/>
    <lineage>
        <taxon>Bacteria</taxon>
        <taxon>Bacillati</taxon>
        <taxon>Bacillota</taxon>
        <taxon>Bacilli</taxon>
        <taxon>Bacillales</taxon>
        <taxon>Staphylococcaceae</taxon>
        <taxon>Mammaliicoccus</taxon>
    </lineage>
</organism>
<name>A0AAW5LN92_MAMSC</name>
<protein>
    <submittedName>
        <fullName evidence="1">ERF family protein</fullName>
    </submittedName>
</protein>
<accession>A0AAW5LN92</accession>
<evidence type="ECO:0000313" key="2">
    <source>
        <dbReference type="Proteomes" id="UP001204068"/>
    </source>
</evidence>
<evidence type="ECO:0000313" key="1">
    <source>
        <dbReference type="EMBL" id="MCQ9304969.1"/>
    </source>
</evidence>
<dbReference type="Proteomes" id="UP001204068">
    <property type="component" value="Unassembled WGS sequence"/>
</dbReference>
<dbReference type="RefSeq" id="WP_257099620.1">
    <property type="nucleotide sequence ID" value="NZ_JANILD010000010.1"/>
</dbReference>
<dbReference type="InterPro" id="IPR007499">
    <property type="entry name" value="ERF_bacteria_virus"/>
</dbReference>
<dbReference type="AlphaFoldDB" id="A0AAW5LN92"/>
<comment type="caution">
    <text evidence="1">The sequence shown here is derived from an EMBL/GenBank/DDBJ whole genome shotgun (WGS) entry which is preliminary data.</text>
</comment>
<gene>
    <name evidence="1" type="ORF">NQ032_15270</name>
</gene>